<name>A6DRK9_9BACT</name>
<gene>
    <name evidence="2" type="ORF">LNTAR_13052</name>
</gene>
<keyword evidence="3" id="KW-1185">Reference proteome</keyword>
<keyword evidence="1" id="KW-0812">Transmembrane</keyword>
<dbReference type="Proteomes" id="UP000004947">
    <property type="component" value="Unassembled WGS sequence"/>
</dbReference>
<evidence type="ECO:0000313" key="3">
    <source>
        <dbReference type="Proteomes" id="UP000004947"/>
    </source>
</evidence>
<protein>
    <submittedName>
        <fullName evidence="2">Uncharacterized protein</fullName>
    </submittedName>
</protein>
<feature type="transmembrane region" description="Helical" evidence="1">
    <location>
        <begin position="61"/>
        <end position="78"/>
    </location>
</feature>
<keyword evidence="1" id="KW-0472">Membrane</keyword>
<evidence type="ECO:0000256" key="1">
    <source>
        <dbReference type="SAM" id="Phobius"/>
    </source>
</evidence>
<feature type="transmembrane region" description="Helical" evidence="1">
    <location>
        <begin position="30"/>
        <end position="49"/>
    </location>
</feature>
<evidence type="ECO:0000313" key="2">
    <source>
        <dbReference type="EMBL" id="EDM25678.1"/>
    </source>
</evidence>
<keyword evidence="1" id="KW-1133">Transmembrane helix</keyword>
<sequence length="92" mass="10704">MSSIIILTILSGLRYQSIYKGIDDNKIKNFFLKHAVIHITALPFALYIFFEFINLEIVSSYVIYGIPLLVLGIQDYWLMKTKKKMISQINET</sequence>
<comment type="caution">
    <text evidence="2">The sequence shown here is derived from an EMBL/GenBank/DDBJ whole genome shotgun (WGS) entry which is preliminary data.</text>
</comment>
<accession>A6DRK9</accession>
<dbReference type="EMBL" id="ABCK01000025">
    <property type="protein sequence ID" value="EDM25678.1"/>
    <property type="molecule type" value="Genomic_DNA"/>
</dbReference>
<dbReference type="STRING" id="313628.LNTAR_13052"/>
<organism evidence="2 3">
    <name type="scientific">Lentisphaera araneosa HTCC2155</name>
    <dbReference type="NCBI Taxonomy" id="313628"/>
    <lineage>
        <taxon>Bacteria</taxon>
        <taxon>Pseudomonadati</taxon>
        <taxon>Lentisphaerota</taxon>
        <taxon>Lentisphaeria</taxon>
        <taxon>Lentisphaerales</taxon>
        <taxon>Lentisphaeraceae</taxon>
        <taxon>Lentisphaera</taxon>
    </lineage>
</organism>
<dbReference type="AlphaFoldDB" id="A6DRK9"/>
<proteinExistence type="predicted"/>
<reference evidence="2 3" key="1">
    <citation type="journal article" date="2010" name="J. Bacteriol.">
        <title>Genome sequence of Lentisphaera araneosa HTCC2155T, the type species of the order Lentisphaerales in the phylum Lentisphaerae.</title>
        <authorList>
            <person name="Thrash J.C."/>
            <person name="Cho J.C."/>
            <person name="Vergin K.L."/>
            <person name="Morris R.M."/>
            <person name="Giovannoni S.J."/>
        </authorList>
    </citation>
    <scope>NUCLEOTIDE SEQUENCE [LARGE SCALE GENOMIC DNA]</scope>
    <source>
        <strain evidence="2 3">HTCC2155</strain>
    </source>
</reference>